<evidence type="ECO:0000256" key="3">
    <source>
        <dbReference type="ARBA" id="ARBA00012053"/>
    </source>
</evidence>
<accession>A0A835DLG3</accession>
<dbReference type="Proteomes" id="UP000655225">
    <property type="component" value="Unassembled WGS sequence"/>
</dbReference>
<dbReference type="PANTHER" id="PTHR11458">
    <property type="entry name" value="DELTA-AMINOLEVULINIC ACID DEHYDRATASE"/>
    <property type="match status" value="1"/>
</dbReference>
<dbReference type="GO" id="GO:0004655">
    <property type="term" value="F:porphobilinogen synthase activity"/>
    <property type="evidence" value="ECO:0007669"/>
    <property type="project" value="UniProtKB-EC"/>
</dbReference>
<evidence type="ECO:0000256" key="9">
    <source>
        <dbReference type="ARBA" id="ARBA00025628"/>
    </source>
</evidence>
<sequence length="93" mass="9982">MNYKTVHPFCKQAVAQALAGADVVSPSNMMDGRVGAIREVLDAEDGLVNKSCQMNPENYREALVEACADEAEGADILLISGEYSMIKVVGFSK</sequence>
<protein>
    <recommendedName>
        <fullName evidence="3">porphobilinogen synthase</fullName>
        <ecNumber evidence="3">4.2.1.24</ecNumber>
    </recommendedName>
    <alternativeName>
        <fullName evidence="10">Porphobilinogen synthase</fullName>
    </alternativeName>
</protein>
<reference evidence="12 13" key="1">
    <citation type="submission" date="2020-04" db="EMBL/GenBank/DDBJ databases">
        <title>Plant Genome Project.</title>
        <authorList>
            <person name="Zhang R.-G."/>
        </authorList>
    </citation>
    <scope>NUCLEOTIDE SEQUENCE [LARGE SCALE GENOMIC DNA]</scope>
    <source>
        <strain evidence="12">YNK0</strain>
        <tissue evidence="12">Leaf</tissue>
    </source>
</reference>
<comment type="pathway">
    <text evidence="1">Porphyrin-containing compound metabolism; protoporphyrin-IX biosynthesis; coproporphyrinogen-III from 5-aminolevulinate: step 1/4.</text>
</comment>
<evidence type="ECO:0000256" key="5">
    <source>
        <dbReference type="ARBA" id="ARBA00023133"/>
    </source>
</evidence>
<dbReference type="InterPro" id="IPR013785">
    <property type="entry name" value="Aldolase_TIM"/>
</dbReference>
<dbReference type="PANTHER" id="PTHR11458:SF0">
    <property type="entry name" value="DELTA-AMINOLEVULINIC ACID DEHYDRATASE"/>
    <property type="match status" value="1"/>
</dbReference>
<keyword evidence="13" id="KW-1185">Reference proteome</keyword>
<dbReference type="AlphaFoldDB" id="A0A835DLG3"/>
<comment type="catalytic activity">
    <reaction evidence="11">
        <text>2 5-aminolevulinate = porphobilinogen + 2 H2O + H(+)</text>
        <dbReference type="Rhea" id="RHEA:24064"/>
        <dbReference type="ChEBI" id="CHEBI:15377"/>
        <dbReference type="ChEBI" id="CHEBI:15378"/>
        <dbReference type="ChEBI" id="CHEBI:58126"/>
        <dbReference type="ChEBI" id="CHEBI:356416"/>
        <dbReference type="EC" id="4.2.1.24"/>
    </reaction>
</comment>
<keyword evidence="7" id="KW-0456">Lyase</keyword>
<keyword evidence="5" id="KW-0350">Heme biosynthesis</keyword>
<dbReference type="Gene3D" id="3.20.20.70">
    <property type="entry name" value="Aldolase class I"/>
    <property type="match status" value="2"/>
</dbReference>
<evidence type="ECO:0000256" key="2">
    <source>
        <dbReference type="ARBA" id="ARBA00008055"/>
    </source>
</evidence>
<dbReference type="SMART" id="SM01004">
    <property type="entry name" value="ALAD"/>
    <property type="match status" value="1"/>
</dbReference>
<evidence type="ECO:0000256" key="4">
    <source>
        <dbReference type="ARBA" id="ARBA00022533"/>
    </source>
</evidence>
<dbReference type="SUPFAM" id="SSF51569">
    <property type="entry name" value="Aldolase"/>
    <property type="match status" value="1"/>
</dbReference>
<keyword evidence="4" id="KW-0021">Allosteric enzyme</keyword>
<gene>
    <name evidence="12" type="ORF">HHK36_007049</name>
</gene>
<keyword evidence="6" id="KW-0149">Chlorophyll biosynthesis</keyword>
<evidence type="ECO:0000313" key="13">
    <source>
        <dbReference type="Proteomes" id="UP000655225"/>
    </source>
</evidence>
<evidence type="ECO:0000256" key="8">
    <source>
        <dbReference type="ARBA" id="ARBA00023244"/>
    </source>
</evidence>
<evidence type="ECO:0000256" key="10">
    <source>
        <dbReference type="ARBA" id="ARBA00032837"/>
    </source>
</evidence>
<name>A0A835DLG3_TETSI</name>
<evidence type="ECO:0000256" key="11">
    <source>
        <dbReference type="ARBA" id="ARBA00047651"/>
    </source>
</evidence>
<comment type="similarity">
    <text evidence="2">Belongs to the ALAD family.</text>
</comment>
<evidence type="ECO:0000256" key="1">
    <source>
        <dbReference type="ARBA" id="ARBA00004694"/>
    </source>
</evidence>
<dbReference type="EMBL" id="JABCRI010000004">
    <property type="protein sequence ID" value="KAF8407911.1"/>
    <property type="molecule type" value="Genomic_DNA"/>
</dbReference>
<evidence type="ECO:0000256" key="6">
    <source>
        <dbReference type="ARBA" id="ARBA00023171"/>
    </source>
</evidence>
<dbReference type="UniPathway" id="UPA00251">
    <property type="reaction ID" value="UER00318"/>
</dbReference>
<dbReference type="GO" id="GO:0006782">
    <property type="term" value="P:protoporphyrinogen IX biosynthetic process"/>
    <property type="evidence" value="ECO:0007669"/>
    <property type="project" value="UniProtKB-UniPathway"/>
</dbReference>
<evidence type="ECO:0000313" key="12">
    <source>
        <dbReference type="EMBL" id="KAF8407911.1"/>
    </source>
</evidence>
<dbReference type="GO" id="GO:0008270">
    <property type="term" value="F:zinc ion binding"/>
    <property type="evidence" value="ECO:0007669"/>
    <property type="project" value="TreeGrafter"/>
</dbReference>
<dbReference type="GO" id="GO:0015995">
    <property type="term" value="P:chlorophyll biosynthetic process"/>
    <property type="evidence" value="ECO:0007669"/>
    <property type="project" value="UniProtKB-KW"/>
</dbReference>
<dbReference type="InterPro" id="IPR001731">
    <property type="entry name" value="ALAD"/>
</dbReference>
<evidence type="ECO:0000256" key="7">
    <source>
        <dbReference type="ARBA" id="ARBA00023239"/>
    </source>
</evidence>
<keyword evidence="8" id="KW-0627">Porphyrin biosynthesis</keyword>
<comment type="function">
    <text evidence="9">Catalyzes an early step in the biosynthesis of tetrapyrroles. Binds two molecules of 5-aminolevulinate per subunit, each at a distinct site, and catalyzes their condensation to form porphobilinogen.</text>
</comment>
<dbReference type="GO" id="GO:0005829">
    <property type="term" value="C:cytosol"/>
    <property type="evidence" value="ECO:0007669"/>
    <property type="project" value="TreeGrafter"/>
</dbReference>
<organism evidence="12 13">
    <name type="scientific">Tetracentron sinense</name>
    <name type="common">Spur-leaf</name>
    <dbReference type="NCBI Taxonomy" id="13715"/>
    <lineage>
        <taxon>Eukaryota</taxon>
        <taxon>Viridiplantae</taxon>
        <taxon>Streptophyta</taxon>
        <taxon>Embryophyta</taxon>
        <taxon>Tracheophyta</taxon>
        <taxon>Spermatophyta</taxon>
        <taxon>Magnoliopsida</taxon>
        <taxon>Trochodendrales</taxon>
        <taxon>Trochodendraceae</taxon>
        <taxon>Tetracentron</taxon>
    </lineage>
</organism>
<comment type="caution">
    <text evidence="12">The sequence shown here is derived from an EMBL/GenBank/DDBJ whole genome shotgun (WGS) entry which is preliminary data.</text>
</comment>
<dbReference type="Pfam" id="PF00490">
    <property type="entry name" value="ALAD"/>
    <property type="match status" value="1"/>
</dbReference>
<dbReference type="EC" id="4.2.1.24" evidence="3"/>
<proteinExistence type="inferred from homology"/>